<feature type="domain" description="HTH cro/C1-type" evidence="1">
    <location>
        <begin position="46"/>
        <end position="100"/>
    </location>
</feature>
<dbReference type="InterPro" id="IPR010982">
    <property type="entry name" value="Lambda_DNA-bd_dom_sf"/>
</dbReference>
<dbReference type="EMBL" id="BMXK01000007">
    <property type="protein sequence ID" value="GHD08006.1"/>
    <property type="molecule type" value="Genomic_DNA"/>
</dbReference>
<proteinExistence type="predicted"/>
<name>A0ABQ3GIP2_9MICC</name>
<gene>
    <name evidence="2" type="ORF">GCM10008096_19390</name>
</gene>
<dbReference type="CDD" id="cd00093">
    <property type="entry name" value="HTH_XRE"/>
    <property type="match status" value="1"/>
</dbReference>
<comment type="caution">
    <text evidence="2">The sequence shown here is derived from an EMBL/GenBank/DDBJ whole genome shotgun (WGS) entry which is preliminary data.</text>
</comment>
<sequence>MCVPERVASLIYASVKISEVNGMKLRRSRLDLQERVDQYGELAGAVAARREELSLRQEELADLAGCSVGFIHALERGKPTVQLGKVLDVLAVLGLHLTVASGAAESVGIEPGLRTRLDGSAE</sequence>
<evidence type="ECO:0000259" key="1">
    <source>
        <dbReference type="PROSITE" id="PS50943"/>
    </source>
</evidence>
<organism evidence="2 3">
    <name type="scientific">Zhihengliuella salsuginis</name>
    <dbReference type="NCBI Taxonomy" id="578222"/>
    <lineage>
        <taxon>Bacteria</taxon>
        <taxon>Bacillati</taxon>
        <taxon>Actinomycetota</taxon>
        <taxon>Actinomycetes</taxon>
        <taxon>Micrococcales</taxon>
        <taxon>Micrococcaceae</taxon>
        <taxon>Zhihengliuella</taxon>
    </lineage>
</organism>
<dbReference type="SUPFAM" id="SSF47413">
    <property type="entry name" value="lambda repressor-like DNA-binding domains"/>
    <property type="match status" value="1"/>
</dbReference>
<dbReference type="InterPro" id="IPR001387">
    <property type="entry name" value="Cro/C1-type_HTH"/>
</dbReference>
<evidence type="ECO:0000313" key="3">
    <source>
        <dbReference type="Proteomes" id="UP000642819"/>
    </source>
</evidence>
<protein>
    <recommendedName>
        <fullName evidence="1">HTH cro/C1-type domain-containing protein</fullName>
    </recommendedName>
</protein>
<dbReference type="Gene3D" id="1.10.260.40">
    <property type="entry name" value="lambda repressor-like DNA-binding domains"/>
    <property type="match status" value="1"/>
</dbReference>
<dbReference type="Pfam" id="PF13560">
    <property type="entry name" value="HTH_31"/>
    <property type="match status" value="1"/>
</dbReference>
<keyword evidence="3" id="KW-1185">Reference proteome</keyword>
<accession>A0ABQ3GIP2</accession>
<dbReference type="PROSITE" id="PS50943">
    <property type="entry name" value="HTH_CROC1"/>
    <property type="match status" value="1"/>
</dbReference>
<dbReference type="SMART" id="SM00530">
    <property type="entry name" value="HTH_XRE"/>
    <property type="match status" value="1"/>
</dbReference>
<dbReference type="Proteomes" id="UP000642819">
    <property type="component" value="Unassembled WGS sequence"/>
</dbReference>
<reference evidence="3" key="1">
    <citation type="journal article" date="2019" name="Int. J. Syst. Evol. Microbiol.">
        <title>The Global Catalogue of Microorganisms (GCM) 10K type strain sequencing project: providing services to taxonomists for standard genome sequencing and annotation.</title>
        <authorList>
            <consortium name="The Broad Institute Genomics Platform"/>
            <consortium name="The Broad Institute Genome Sequencing Center for Infectious Disease"/>
            <person name="Wu L."/>
            <person name="Ma J."/>
        </authorList>
    </citation>
    <scope>NUCLEOTIDE SEQUENCE [LARGE SCALE GENOMIC DNA]</scope>
    <source>
        <strain evidence="3">KCTC 19466</strain>
    </source>
</reference>
<evidence type="ECO:0000313" key="2">
    <source>
        <dbReference type="EMBL" id="GHD08006.1"/>
    </source>
</evidence>